<reference evidence="2" key="1">
    <citation type="submission" date="2013-03" db="EMBL/GenBank/DDBJ databases">
        <title>Draft genome sequence of Bacillus firmus DS1.</title>
        <authorList>
            <person name="Peng D."/>
            <person name="Zhu L."/>
            <person name="Sun M."/>
        </authorList>
    </citation>
    <scope>NUCLEOTIDE SEQUENCE [LARGE SCALE GENOMIC DNA]</scope>
    <source>
        <strain evidence="2">DS1</strain>
    </source>
</reference>
<evidence type="ECO:0000313" key="1">
    <source>
        <dbReference type="EMBL" id="EWG08317.1"/>
    </source>
</evidence>
<dbReference type="PATRIC" id="fig|1307436.3.peg.5277"/>
<dbReference type="RefSeq" id="WP_035333684.1">
    <property type="nucleotide sequence ID" value="NZ_APVL01000067.1"/>
</dbReference>
<organism evidence="1 2">
    <name type="scientific">Cytobacillus firmus DS1</name>
    <dbReference type="NCBI Taxonomy" id="1307436"/>
    <lineage>
        <taxon>Bacteria</taxon>
        <taxon>Bacillati</taxon>
        <taxon>Bacillota</taxon>
        <taxon>Bacilli</taxon>
        <taxon>Bacillales</taxon>
        <taxon>Bacillaceae</taxon>
        <taxon>Cytobacillus</taxon>
    </lineage>
</organism>
<dbReference type="EMBL" id="APVL01000067">
    <property type="protein sequence ID" value="EWG08317.1"/>
    <property type="molecule type" value="Genomic_DNA"/>
</dbReference>
<name>W7KZS3_CYTFI</name>
<evidence type="ECO:0000313" key="2">
    <source>
        <dbReference type="Proteomes" id="UP000019270"/>
    </source>
</evidence>
<sequence>MLVEEEHEVIALGGLIPLMKKGLNHCRATLDRIFNLYSEANFHFLGGANELLLEYPFFSSDSTAFLNSRRNPSQRKLYLPTGERAEAPESLNTRDIIKQNLKFLIELEEIKRVDLFSFA</sequence>
<protein>
    <submittedName>
        <fullName evidence="1">Uncharacterized protein</fullName>
    </submittedName>
</protein>
<dbReference type="Proteomes" id="UP000019270">
    <property type="component" value="Unassembled WGS sequence"/>
</dbReference>
<comment type="caution">
    <text evidence="1">The sequence shown here is derived from an EMBL/GenBank/DDBJ whole genome shotgun (WGS) entry which is preliminary data.</text>
</comment>
<dbReference type="AlphaFoldDB" id="W7KZS3"/>
<dbReference type="OrthoDB" id="2836045at2"/>
<accession>W7KZS3</accession>
<proteinExistence type="predicted"/>
<reference evidence="1 2" key="2">
    <citation type="journal article" date="2016" name="Sci. Rep.">
        <title>A novel serine protease, Sep1, from Bacillus firmus DS-1 has nematicidal activity and degrades multiple intestinal-associated nematode proteins.</title>
        <authorList>
            <person name="Geng C."/>
            <person name="Nie X."/>
            <person name="Tang Z."/>
            <person name="Zhang Y."/>
            <person name="Lin J."/>
            <person name="Sun M."/>
            <person name="Peng D."/>
        </authorList>
    </citation>
    <scope>NUCLEOTIDE SEQUENCE [LARGE SCALE GENOMIC DNA]</scope>
    <source>
        <strain evidence="1 2">DS1</strain>
    </source>
</reference>
<gene>
    <name evidence="1" type="ORF">PBF_24884</name>
</gene>